<evidence type="ECO:0000256" key="6">
    <source>
        <dbReference type="ARBA" id="ARBA00022490"/>
    </source>
</evidence>
<protein>
    <recommendedName>
        <fullName evidence="24">Acidic mammalian chitinase</fullName>
        <ecNumber evidence="5">3.2.1.14</ecNumber>
    </recommendedName>
</protein>
<feature type="compositionally biased region" description="Basic and acidic residues" evidence="27">
    <location>
        <begin position="1618"/>
        <end position="1640"/>
    </location>
</feature>
<evidence type="ECO:0000256" key="2">
    <source>
        <dbReference type="ARBA" id="ARBA00004496"/>
    </source>
</evidence>
<dbReference type="GO" id="GO:0005737">
    <property type="term" value="C:cytoplasm"/>
    <property type="evidence" value="ECO:0007669"/>
    <property type="project" value="UniProtKB-SubCell"/>
</dbReference>
<evidence type="ECO:0000256" key="15">
    <source>
        <dbReference type="ARBA" id="ARBA00023125"/>
    </source>
</evidence>
<keyword evidence="18" id="KW-0395">Inflammatory response</keyword>
<dbReference type="FunFam" id="2.170.140.10:FF:000001">
    <property type="entry name" value="Acidic mammalian chitinase"/>
    <property type="match status" value="2"/>
</dbReference>
<keyword evidence="7" id="KW-0964">Secreted</keyword>
<dbReference type="EC" id="3.2.1.14" evidence="5"/>
<dbReference type="InterPro" id="IPR050314">
    <property type="entry name" value="Glycosyl_Hydrlase_18"/>
</dbReference>
<feature type="chain" id="PRO_5040497635" description="Acidic mammalian chitinase" evidence="28">
    <location>
        <begin position="22"/>
        <end position="2066"/>
    </location>
</feature>
<feature type="compositionally biased region" description="Low complexity" evidence="27">
    <location>
        <begin position="947"/>
        <end position="979"/>
    </location>
</feature>
<feature type="DNA-binding region" description="HMG box" evidence="25">
    <location>
        <begin position="1902"/>
        <end position="1970"/>
    </location>
</feature>
<comment type="subunit">
    <text evidence="23">Interacts with EGFR.</text>
</comment>
<dbReference type="FunFam" id="3.20.20.80:FF:000081">
    <property type="entry name" value="Chitinase 1"/>
    <property type="match status" value="3"/>
</dbReference>
<dbReference type="Pfam" id="PF00505">
    <property type="entry name" value="HMG_box"/>
    <property type="match status" value="1"/>
</dbReference>
<comment type="similarity">
    <text evidence="4">Belongs to the glycosyl hydrolase 18 family. Chitinase class II subfamily.</text>
</comment>
<evidence type="ECO:0000256" key="18">
    <source>
        <dbReference type="ARBA" id="ARBA00023198"/>
    </source>
</evidence>
<keyword evidence="15 25" id="KW-0238">DNA-binding</keyword>
<keyword evidence="14" id="KW-0146">Chitin degradation</keyword>
<evidence type="ECO:0000256" key="20">
    <source>
        <dbReference type="ARBA" id="ARBA00023277"/>
    </source>
</evidence>
<dbReference type="Pfam" id="PF01607">
    <property type="entry name" value="CBM_14"/>
    <property type="match status" value="2"/>
</dbReference>
<dbReference type="GO" id="GO:0008061">
    <property type="term" value="F:chitin binding"/>
    <property type="evidence" value="ECO:0007669"/>
    <property type="project" value="UniProtKB-KW"/>
</dbReference>
<feature type="domain" description="HMG box" evidence="29">
    <location>
        <begin position="1902"/>
        <end position="1970"/>
    </location>
</feature>
<evidence type="ECO:0000256" key="28">
    <source>
        <dbReference type="SAM" id="SignalP"/>
    </source>
</evidence>
<dbReference type="Proteomes" id="UP001152622">
    <property type="component" value="Chromosome 3"/>
</dbReference>
<feature type="region of interest" description="Disordered" evidence="27">
    <location>
        <begin position="397"/>
        <end position="429"/>
    </location>
</feature>
<reference evidence="32" key="1">
    <citation type="journal article" date="2023" name="Science">
        <title>Genome structures resolve the early diversification of teleost fishes.</title>
        <authorList>
            <person name="Parey E."/>
            <person name="Louis A."/>
            <person name="Montfort J."/>
            <person name="Bouchez O."/>
            <person name="Roques C."/>
            <person name="Iampietro C."/>
            <person name="Lluch J."/>
            <person name="Castinel A."/>
            <person name="Donnadieu C."/>
            <person name="Desvignes T."/>
            <person name="Floi Bucao C."/>
            <person name="Jouanno E."/>
            <person name="Wen M."/>
            <person name="Mejri S."/>
            <person name="Dirks R."/>
            <person name="Jansen H."/>
            <person name="Henkel C."/>
            <person name="Chen W.J."/>
            <person name="Zahm M."/>
            <person name="Cabau C."/>
            <person name="Klopp C."/>
            <person name="Thompson A.W."/>
            <person name="Robinson-Rechavi M."/>
            <person name="Braasch I."/>
            <person name="Lecointre G."/>
            <person name="Bobe J."/>
            <person name="Postlethwait J.H."/>
            <person name="Berthelot C."/>
            <person name="Roest Crollius H."/>
            <person name="Guiguen Y."/>
        </authorList>
    </citation>
    <scope>NUCLEOTIDE SEQUENCE</scope>
    <source>
        <strain evidence="32">WJC10195</strain>
    </source>
</reference>
<evidence type="ECO:0000256" key="11">
    <source>
        <dbReference type="ARBA" id="ARBA00022801"/>
    </source>
</evidence>
<dbReference type="GO" id="GO:0002376">
    <property type="term" value="P:immune system process"/>
    <property type="evidence" value="ECO:0007669"/>
    <property type="project" value="UniProtKB-KW"/>
</dbReference>
<dbReference type="Gene3D" id="1.10.30.10">
    <property type="entry name" value="High mobility group box domain"/>
    <property type="match status" value="1"/>
</dbReference>
<accession>A0A9Q1J7K3</accession>
<feature type="region of interest" description="Disordered" evidence="27">
    <location>
        <begin position="1598"/>
        <end position="1644"/>
    </location>
</feature>
<keyword evidence="13" id="KW-0805">Transcription regulation</keyword>
<comment type="caution">
    <text evidence="32">The sequence shown here is derived from an EMBL/GenBank/DDBJ whole genome shotgun (WGS) entry which is preliminary data.</text>
</comment>
<feature type="domain" description="GH18" evidence="31">
    <location>
        <begin position="570"/>
        <end position="937"/>
    </location>
</feature>
<proteinExistence type="inferred from homology"/>
<dbReference type="OrthoDB" id="76388at2759"/>
<dbReference type="SUPFAM" id="SSF51445">
    <property type="entry name" value="(Trans)glycosidases"/>
    <property type="match status" value="3"/>
</dbReference>
<keyword evidence="22" id="KW-0624">Polysaccharide degradation</keyword>
<dbReference type="InterPro" id="IPR017853">
    <property type="entry name" value="GH"/>
</dbReference>
<keyword evidence="12" id="KW-0391">Immunity</keyword>
<feature type="compositionally biased region" description="Polar residues" evidence="27">
    <location>
        <begin position="1813"/>
        <end position="1827"/>
    </location>
</feature>
<dbReference type="InterPro" id="IPR001579">
    <property type="entry name" value="Glyco_hydro_18_chit_AS"/>
</dbReference>
<dbReference type="InterPro" id="IPR001223">
    <property type="entry name" value="Glyco_hydro18_cat"/>
</dbReference>
<dbReference type="Pfam" id="PF00704">
    <property type="entry name" value="Glyco_hydro_18"/>
    <property type="match status" value="3"/>
</dbReference>
<keyword evidence="26" id="KW-0175">Coiled coil</keyword>
<evidence type="ECO:0000256" key="8">
    <source>
        <dbReference type="ARBA" id="ARBA00022669"/>
    </source>
</evidence>
<feature type="compositionally biased region" description="Basic and acidic residues" evidence="27">
    <location>
        <begin position="1865"/>
        <end position="1877"/>
    </location>
</feature>
<feature type="domain" description="GH18" evidence="31">
    <location>
        <begin position="1110"/>
        <end position="1461"/>
    </location>
</feature>
<evidence type="ECO:0000256" key="27">
    <source>
        <dbReference type="SAM" id="MobiDB-lite"/>
    </source>
</evidence>
<evidence type="ECO:0000256" key="17">
    <source>
        <dbReference type="ARBA" id="ARBA00023163"/>
    </source>
</evidence>
<comment type="catalytic activity">
    <reaction evidence="1">
        <text>Random endo-hydrolysis of N-acetyl-beta-D-glucosaminide (1-&gt;4)-beta-linkages in chitin and chitodextrins.</text>
        <dbReference type="EC" id="3.2.1.14"/>
    </reaction>
</comment>
<organism evidence="32 33">
    <name type="scientific">Synaphobranchus kaupii</name>
    <name type="common">Kaup's arrowtooth eel</name>
    <dbReference type="NCBI Taxonomy" id="118154"/>
    <lineage>
        <taxon>Eukaryota</taxon>
        <taxon>Metazoa</taxon>
        <taxon>Chordata</taxon>
        <taxon>Craniata</taxon>
        <taxon>Vertebrata</taxon>
        <taxon>Euteleostomi</taxon>
        <taxon>Actinopterygii</taxon>
        <taxon>Neopterygii</taxon>
        <taxon>Teleostei</taxon>
        <taxon>Anguilliformes</taxon>
        <taxon>Synaphobranchidae</taxon>
        <taxon>Synaphobranchus</taxon>
    </lineage>
</organism>
<dbReference type="PROSITE" id="PS51910">
    <property type="entry name" value="GH18_2"/>
    <property type="match status" value="3"/>
</dbReference>
<dbReference type="GO" id="GO:0006915">
    <property type="term" value="P:apoptotic process"/>
    <property type="evidence" value="ECO:0007669"/>
    <property type="project" value="UniProtKB-KW"/>
</dbReference>
<dbReference type="SMART" id="SM00494">
    <property type="entry name" value="ChtBD2"/>
    <property type="match status" value="2"/>
</dbReference>
<name>A0A9Q1J7K3_SYNKA</name>
<dbReference type="GO" id="GO:0006954">
    <property type="term" value="P:inflammatory response"/>
    <property type="evidence" value="ECO:0007669"/>
    <property type="project" value="UniProtKB-KW"/>
</dbReference>
<dbReference type="InterPro" id="IPR009071">
    <property type="entry name" value="HMG_box_dom"/>
</dbReference>
<evidence type="ECO:0000256" key="21">
    <source>
        <dbReference type="ARBA" id="ARBA00023295"/>
    </source>
</evidence>
<keyword evidence="9" id="KW-0053">Apoptosis</keyword>
<evidence type="ECO:0000256" key="12">
    <source>
        <dbReference type="ARBA" id="ARBA00022859"/>
    </source>
</evidence>
<dbReference type="InterPro" id="IPR011583">
    <property type="entry name" value="Chitinase_II/V-like_cat"/>
</dbReference>
<keyword evidence="10 28" id="KW-0732">Signal</keyword>
<dbReference type="SMART" id="SM00636">
    <property type="entry name" value="Glyco_18"/>
    <property type="match status" value="3"/>
</dbReference>
<evidence type="ECO:0000259" key="29">
    <source>
        <dbReference type="PROSITE" id="PS50118"/>
    </source>
</evidence>
<evidence type="ECO:0000256" key="14">
    <source>
        <dbReference type="ARBA" id="ARBA00023024"/>
    </source>
</evidence>
<evidence type="ECO:0000259" key="30">
    <source>
        <dbReference type="PROSITE" id="PS50940"/>
    </source>
</evidence>
<dbReference type="SUPFAM" id="SSF54556">
    <property type="entry name" value="Chitinase insertion domain"/>
    <property type="match status" value="3"/>
</dbReference>
<evidence type="ECO:0000256" key="7">
    <source>
        <dbReference type="ARBA" id="ARBA00022525"/>
    </source>
</evidence>
<feature type="signal peptide" evidence="28">
    <location>
        <begin position="1"/>
        <end position="21"/>
    </location>
</feature>
<evidence type="ECO:0000256" key="10">
    <source>
        <dbReference type="ARBA" id="ARBA00022729"/>
    </source>
</evidence>
<feature type="compositionally biased region" description="Polar residues" evidence="27">
    <location>
        <begin position="2009"/>
        <end position="2020"/>
    </location>
</feature>
<evidence type="ECO:0000313" key="33">
    <source>
        <dbReference type="Proteomes" id="UP001152622"/>
    </source>
</evidence>
<dbReference type="CDD" id="cd02872">
    <property type="entry name" value="GH18_chitolectin_chitotriosidase"/>
    <property type="match status" value="3"/>
</dbReference>
<dbReference type="PROSITE" id="PS01095">
    <property type="entry name" value="GH18_1"/>
    <property type="match status" value="3"/>
</dbReference>
<evidence type="ECO:0000256" key="13">
    <source>
        <dbReference type="ARBA" id="ARBA00023015"/>
    </source>
</evidence>
<dbReference type="SMART" id="SM00398">
    <property type="entry name" value="HMG"/>
    <property type="match status" value="1"/>
</dbReference>
<keyword evidence="20" id="KW-0119">Carbohydrate metabolism</keyword>
<evidence type="ECO:0000313" key="32">
    <source>
        <dbReference type="EMBL" id="KAJ8371342.1"/>
    </source>
</evidence>
<sequence>MARIALLAGLGLLMCVSAVSSTKMVCYFTNWSQYRPGTGRYLPANVDPYLCTHLIYAFSIINYANELVTYEWNDETLYKSFNGLKERNPQLQTLLAVGGWNFGTSQFTIMVSSPANRQKFIQSSIVFLRTHGFDGLDLDWEYPGARGSPPEDKQRFTVLCKELMEEFEKEGLATSRPRLLLSAAVAAGKGNIDGAYEIAEVSQHLDFINVMTYDFHGAWDSSCGHNSPLYGSAVDEGEHVYFNTDFAMRYWRDQGAPLEKLLMGFATYGRTFRLTSADHSVGAPVSGAAPAGPYTREAGFWSHYEICNFLRGATVQWLSDQKVPYATKGNEWVGFDSKESYEIKVRYLKDKSFGGAFVWALDLDDFSGEFCGEEHYPMLSYLRTLLNIELPPLPPTIKPTGIPVTTTTPKTSAPTTTTSTTTTTHPNVPGDGFCANQHDGLYTTEQDPNAFYQCFNGNTYVQRCNTGLVFNDSCKCCDWNPLEDFQGEFNDPARPLSSLVGLFALALYILTQSVVLYKAGRTCHLLSPETEGRRSDKSRSTPLRRSDHIMTKFTLLAGLCLLTCQMGSAMDMICYFTNWSQYRPGTGKYLPANVDPDLCTHLIYAFSMVNYANELVTFEWNDETLYKDFNALKNKNPSLKTLLAVGGWNFGTSQFSIMVSSPANRQKFIQSTITFLRRYGFDGLDLDWEYPGARGSPPEDKQRFTLLCKELFEAYEAEGKATGRPRLMLTAAVAAGKGTIDAGYEIPEISKYLDFINVMTYDFHGTWESFTGHNSPLYRGSKDEGNLIYYNTDYAMTYWRDQGAPVEKLRMGFATYGRTFRLVSADTSVGAPASGPAAAGPYTREAGFWSYYEICTFLQGTTIQWIEDQKVPYATKENEWVGFDTKESYETKVRYLKDKKFGGAFVWALDLDDFGGQYCGQGPYPLMSHLRKLLNIELPPLPPTTTLPPGVTTTTKKPLPTSSKPTTTTTTTTTSTAPPGSGFCSGKPDGLYAVQTDANAFYQCAHGRTWVQRGTEGWMCPKICEQDPQRDFSDMLKASRLLTDVYSNTPNEPARPLCSLVGLFALVSETQGRRSDKSRSTPLRRSDHIMTKFTLLAGLCLLTCQMGSAMDMICYLTNWAQYRPEPGKYMPANVDPDLCTHLIYAFSVINKANELVTFEWNDETLYKDFNALKNKNRSLKTLLALTERSSDIQSSITFLRTHGFDGLDLDWEYPGSRGSPPEDKQRFTVLCKELFEAYEAEGKATGRPRLMLTAAVSAGKGTIDCAYEIPEISKYLDFISVMTYDFHGGSWENFTGHNTPMYRGSEDKGDLIYFNIDFAMTYWRDRGAPLEKLRMGFATYGRNFRLASTDTSVGAPACGPASAGRYTREAGFWSYYEICTFLQGTTIQWIEDQKVPYATKENEWVGFDTKESYETKVRYLKDKKFGGAFVWAADLDDFGGQYCGQGPYPLINHLRKLLNSELPPLPTACKPTATSTTTTKEPLPTASPPGSAFCSGKPDGMYADQADAKAFYQCSHGRTWKRTCSGSTVFSDQCHCCTWPNVSKKGKCSFGGAPAQKRISLECEMAHVVVKVEKMQGGDGGGVIRAGPQTASRRDWFAQPPADQSEPPLGTVQGARTPPDDSAGKEEKGESHRSRDRLDLHPNISEESLVEKELQVVLMIQQLSGLREALLGAHSEHKNMAAVLMVKQQQHMELAQQQQEQIARQQQQLIQQQQKINLLQHHMQQVNMPYVMIPAFAHNTQTLPAASDSQTVLHLQPITSKQVEYPRLLSTAQVNPMKSNGTVHPQGGSQPLNLTSKPTEQEKRKRPRPHNLESIQSESNTVTRSNQEAQGLLRNHRVGELEVCPPTPLEVSEHACVELTHGKRKAEAASEDHHSSDSEEGAPMTAGGGSFSESPAPASEHIKRPMNAFMVWSKVERRRILQTFPNMHNSSISKILGTHWKSMSNQQKQPYYEEQARLSRQHLERYPDYKYKPRPKRTCVLEGRRLRVGEYNAVVRGFHQEKCLTLSPSQSDLSNQQRYSSGRARTLMDKNHGKEEETERGAMQTDLGAKVKGQSKIAVSDLCCRG</sequence>
<dbReference type="CDD" id="cd22030">
    <property type="entry name" value="HMG-box_SoxD"/>
    <property type="match status" value="1"/>
</dbReference>
<evidence type="ECO:0000256" key="19">
    <source>
        <dbReference type="ARBA" id="ARBA00023242"/>
    </source>
</evidence>
<dbReference type="PANTHER" id="PTHR11177">
    <property type="entry name" value="CHITINASE"/>
    <property type="match status" value="1"/>
</dbReference>
<evidence type="ECO:0000256" key="25">
    <source>
        <dbReference type="PROSITE-ProRule" id="PRU00267"/>
    </source>
</evidence>
<feature type="coiled-coil region" evidence="26">
    <location>
        <begin position="1688"/>
        <end position="1722"/>
    </location>
</feature>
<dbReference type="GO" id="GO:0006032">
    <property type="term" value="P:chitin catabolic process"/>
    <property type="evidence" value="ECO:0007669"/>
    <property type="project" value="UniProtKB-KW"/>
</dbReference>
<dbReference type="GO" id="GO:0005634">
    <property type="term" value="C:nucleus"/>
    <property type="evidence" value="ECO:0007669"/>
    <property type="project" value="UniProtKB-UniRule"/>
</dbReference>
<dbReference type="Gene3D" id="3.10.50.10">
    <property type="match status" value="2"/>
</dbReference>
<evidence type="ECO:0000256" key="22">
    <source>
        <dbReference type="ARBA" id="ARBA00023326"/>
    </source>
</evidence>
<keyword evidence="8" id="KW-0147">Chitin-binding</keyword>
<dbReference type="Gene3D" id="3.20.20.80">
    <property type="entry name" value="Glycosidases"/>
    <property type="match status" value="4"/>
</dbReference>
<feature type="compositionally biased region" description="Polar residues" evidence="27">
    <location>
        <begin position="1776"/>
        <end position="1798"/>
    </location>
</feature>
<dbReference type="InterPro" id="IPR002557">
    <property type="entry name" value="Chitin-bd_dom"/>
</dbReference>
<gene>
    <name evidence="32" type="ORF">SKAU_G00113700</name>
</gene>
<dbReference type="PANTHER" id="PTHR11177:SF379">
    <property type="entry name" value="CHITINASE"/>
    <property type="match status" value="1"/>
</dbReference>
<feature type="compositionally biased region" description="Low complexity" evidence="27">
    <location>
        <begin position="398"/>
        <end position="429"/>
    </location>
</feature>
<dbReference type="SUPFAM" id="SSF57625">
    <property type="entry name" value="Invertebrate chitin-binding proteins"/>
    <property type="match status" value="2"/>
</dbReference>
<keyword evidence="17" id="KW-0804">Transcription</keyword>
<feature type="domain" description="Chitin-binding type-2" evidence="30">
    <location>
        <begin position="431"/>
        <end position="479"/>
    </location>
</feature>
<dbReference type="PROSITE" id="PS50118">
    <property type="entry name" value="HMG_BOX_2"/>
    <property type="match status" value="1"/>
</dbReference>
<dbReference type="InterPro" id="IPR029070">
    <property type="entry name" value="Chitinase_insertion_sf"/>
</dbReference>
<keyword evidence="21" id="KW-0326">Glycosidase</keyword>
<feature type="compositionally biased region" description="Low complexity" evidence="27">
    <location>
        <begin position="1471"/>
        <end position="1484"/>
    </location>
</feature>
<dbReference type="GO" id="GO:0003677">
    <property type="term" value="F:DNA binding"/>
    <property type="evidence" value="ECO:0007669"/>
    <property type="project" value="UniProtKB-UniRule"/>
</dbReference>
<dbReference type="GO" id="GO:0000272">
    <property type="term" value="P:polysaccharide catabolic process"/>
    <property type="evidence" value="ECO:0007669"/>
    <property type="project" value="UniProtKB-KW"/>
</dbReference>
<evidence type="ECO:0000256" key="1">
    <source>
        <dbReference type="ARBA" id="ARBA00000822"/>
    </source>
</evidence>
<dbReference type="FunFam" id="3.20.20.80:FF:000007">
    <property type="entry name" value="Acidic mammalian chitinase"/>
    <property type="match status" value="1"/>
</dbReference>
<feature type="domain" description="GH18" evidence="31">
    <location>
        <begin position="22"/>
        <end position="389"/>
    </location>
</feature>
<feature type="compositionally biased region" description="Basic and acidic residues" evidence="27">
    <location>
        <begin position="2026"/>
        <end position="2040"/>
    </location>
</feature>
<evidence type="ECO:0000256" key="24">
    <source>
        <dbReference type="ARBA" id="ARBA00072739"/>
    </source>
</evidence>
<dbReference type="GO" id="GO:0005576">
    <property type="term" value="C:extracellular region"/>
    <property type="evidence" value="ECO:0007669"/>
    <property type="project" value="UniProtKB-SubCell"/>
</dbReference>
<comment type="subcellular location">
    <subcellularLocation>
        <location evidence="2">Cytoplasm</location>
    </subcellularLocation>
    <subcellularLocation>
        <location evidence="3">Secreted</location>
    </subcellularLocation>
</comment>
<feature type="domain" description="Chitin-binding type-2" evidence="30">
    <location>
        <begin position="1491"/>
        <end position="1550"/>
    </location>
</feature>
<feature type="region of interest" description="Disordered" evidence="27">
    <location>
        <begin position="1776"/>
        <end position="1827"/>
    </location>
</feature>
<evidence type="ECO:0000256" key="16">
    <source>
        <dbReference type="ARBA" id="ARBA00023157"/>
    </source>
</evidence>
<keyword evidence="11" id="KW-0378">Hydrolase</keyword>
<evidence type="ECO:0000256" key="3">
    <source>
        <dbReference type="ARBA" id="ARBA00004613"/>
    </source>
</evidence>
<dbReference type="FunFam" id="1.10.30.10:FF:000003">
    <property type="entry name" value="Putative transcription factor SOX-6"/>
    <property type="match status" value="1"/>
</dbReference>
<keyword evidence="19 25" id="KW-0539">Nucleus</keyword>
<dbReference type="InterPro" id="IPR036910">
    <property type="entry name" value="HMG_box_dom_sf"/>
</dbReference>
<dbReference type="SUPFAM" id="SSF47095">
    <property type="entry name" value="HMG-box"/>
    <property type="match status" value="1"/>
</dbReference>
<dbReference type="EMBL" id="JAINUF010000003">
    <property type="protein sequence ID" value="KAJ8371342.1"/>
    <property type="molecule type" value="Genomic_DNA"/>
</dbReference>
<keyword evidence="6" id="KW-0963">Cytoplasm</keyword>
<dbReference type="Gene3D" id="2.170.140.10">
    <property type="entry name" value="Chitin binding domain"/>
    <property type="match status" value="1"/>
</dbReference>
<feature type="region of interest" description="Disordered" evidence="27">
    <location>
        <begin position="1471"/>
        <end position="1490"/>
    </location>
</feature>
<evidence type="ECO:0000256" key="4">
    <source>
        <dbReference type="ARBA" id="ARBA00009121"/>
    </source>
</evidence>
<dbReference type="PROSITE" id="PS50940">
    <property type="entry name" value="CHIT_BIND_II"/>
    <property type="match status" value="2"/>
</dbReference>
<evidence type="ECO:0000256" key="23">
    <source>
        <dbReference type="ARBA" id="ARBA00062006"/>
    </source>
</evidence>
<dbReference type="FunFam" id="3.10.50.10:FF:000001">
    <property type="entry name" value="Chitinase 3-like 1"/>
    <property type="match status" value="3"/>
</dbReference>
<keyword evidence="16" id="KW-1015">Disulfide bond</keyword>
<dbReference type="GO" id="GO:0008843">
    <property type="term" value="F:endochitinase activity"/>
    <property type="evidence" value="ECO:0007669"/>
    <property type="project" value="UniProtKB-EC"/>
</dbReference>
<dbReference type="FunFam" id="3.20.20.80:FF:000439">
    <property type="entry name" value="Chitinase, acidic.3"/>
    <property type="match status" value="2"/>
</dbReference>
<feature type="region of interest" description="Disordered" evidence="27">
    <location>
        <begin position="1862"/>
        <end position="1900"/>
    </location>
</feature>
<feature type="region of interest" description="Disordered" evidence="27">
    <location>
        <begin position="2009"/>
        <end position="2043"/>
    </location>
</feature>
<keyword evidence="33" id="KW-1185">Reference proteome</keyword>
<evidence type="ECO:0000256" key="9">
    <source>
        <dbReference type="ARBA" id="ARBA00022703"/>
    </source>
</evidence>
<feature type="region of interest" description="Disordered" evidence="27">
    <location>
        <begin position="941"/>
        <end position="982"/>
    </location>
</feature>
<evidence type="ECO:0000256" key="26">
    <source>
        <dbReference type="SAM" id="Coils"/>
    </source>
</evidence>
<dbReference type="InterPro" id="IPR036508">
    <property type="entry name" value="Chitin-bd_dom_sf"/>
</dbReference>
<evidence type="ECO:0000256" key="5">
    <source>
        <dbReference type="ARBA" id="ARBA00012729"/>
    </source>
</evidence>
<evidence type="ECO:0000259" key="31">
    <source>
        <dbReference type="PROSITE" id="PS51910"/>
    </source>
</evidence>